<evidence type="ECO:0000256" key="1">
    <source>
        <dbReference type="ARBA" id="ARBA00004651"/>
    </source>
</evidence>
<dbReference type="PANTHER" id="PTHR21248:SF22">
    <property type="entry name" value="PHOSPHOLIPASE D"/>
    <property type="match status" value="1"/>
</dbReference>
<feature type="transmembrane region" description="Helical" evidence="6">
    <location>
        <begin position="12"/>
        <end position="31"/>
    </location>
</feature>
<dbReference type="GO" id="GO:0008808">
    <property type="term" value="F:cardiolipin synthase activity"/>
    <property type="evidence" value="ECO:0007669"/>
    <property type="project" value="TreeGrafter"/>
</dbReference>
<feature type="domain" description="PLD phosphodiesterase" evidence="7">
    <location>
        <begin position="463"/>
        <end position="490"/>
    </location>
</feature>
<keyword evidence="5 6" id="KW-0472">Membrane</keyword>
<evidence type="ECO:0000256" key="4">
    <source>
        <dbReference type="ARBA" id="ARBA00022989"/>
    </source>
</evidence>
<reference evidence="8 9" key="1">
    <citation type="submission" date="2017-12" db="EMBL/GenBank/DDBJ databases">
        <title>Phylogenetic diversity of female urinary microbiome.</title>
        <authorList>
            <person name="Thomas-White K."/>
            <person name="Wolfe A.J."/>
        </authorList>
    </citation>
    <scope>NUCLEOTIDE SEQUENCE [LARGE SCALE GENOMIC DNA]</scope>
    <source>
        <strain evidence="8 9">UMB0416</strain>
    </source>
</reference>
<evidence type="ECO:0000256" key="6">
    <source>
        <dbReference type="SAM" id="Phobius"/>
    </source>
</evidence>
<dbReference type="PROSITE" id="PS50035">
    <property type="entry name" value="PLD"/>
    <property type="match status" value="2"/>
</dbReference>
<dbReference type="GO" id="GO:0005886">
    <property type="term" value="C:plasma membrane"/>
    <property type="evidence" value="ECO:0007669"/>
    <property type="project" value="UniProtKB-SubCell"/>
</dbReference>
<organism evidence="8 9">
    <name type="scientific">Faucicola osloensis</name>
    <name type="common">Moraxella osloensis</name>
    <dbReference type="NCBI Taxonomy" id="34062"/>
    <lineage>
        <taxon>Bacteria</taxon>
        <taxon>Pseudomonadati</taxon>
        <taxon>Pseudomonadota</taxon>
        <taxon>Gammaproteobacteria</taxon>
        <taxon>Moraxellales</taxon>
        <taxon>Moraxellaceae</taxon>
        <taxon>Faucicola</taxon>
    </lineage>
</organism>
<keyword evidence="2" id="KW-1003">Cell membrane</keyword>
<feature type="domain" description="PLD phosphodiesterase" evidence="7">
    <location>
        <begin position="225"/>
        <end position="252"/>
    </location>
</feature>
<dbReference type="SUPFAM" id="SSF56024">
    <property type="entry name" value="Phospholipase D/nuclease"/>
    <property type="match status" value="2"/>
</dbReference>
<evidence type="ECO:0000256" key="3">
    <source>
        <dbReference type="ARBA" id="ARBA00022692"/>
    </source>
</evidence>
<gene>
    <name evidence="8" type="ORF">CYJ96_05575</name>
</gene>
<comment type="subcellular location">
    <subcellularLocation>
        <location evidence="1">Cell membrane</location>
        <topology evidence="1">Multi-pass membrane protein</topology>
    </subcellularLocation>
</comment>
<dbReference type="Proteomes" id="UP000234914">
    <property type="component" value="Unassembled WGS sequence"/>
</dbReference>
<dbReference type="RefSeq" id="WP_101964248.1">
    <property type="nucleotide sequence ID" value="NZ_PKJS01000006.1"/>
</dbReference>
<protein>
    <submittedName>
        <fullName evidence="8">Cardiolipin synthase</fullName>
    </submittedName>
</protein>
<dbReference type="Gene3D" id="3.30.870.10">
    <property type="entry name" value="Endonuclease Chain A"/>
    <property type="match status" value="2"/>
</dbReference>
<keyword evidence="3 6" id="KW-0812">Transmembrane</keyword>
<evidence type="ECO:0000313" key="8">
    <source>
        <dbReference type="EMBL" id="PKZ68936.1"/>
    </source>
</evidence>
<dbReference type="PANTHER" id="PTHR21248">
    <property type="entry name" value="CARDIOLIPIN SYNTHASE"/>
    <property type="match status" value="1"/>
</dbReference>
<feature type="transmembrane region" description="Helical" evidence="6">
    <location>
        <begin position="43"/>
        <end position="64"/>
    </location>
</feature>
<dbReference type="InterPro" id="IPR025202">
    <property type="entry name" value="PLD-like_dom"/>
</dbReference>
<dbReference type="EMBL" id="PKJS01000006">
    <property type="protein sequence ID" value="PKZ68936.1"/>
    <property type="molecule type" value="Genomic_DNA"/>
</dbReference>
<evidence type="ECO:0000313" key="9">
    <source>
        <dbReference type="Proteomes" id="UP000234914"/>
    </source>
</evidence>
<dbReference type="Pfam" id="PF13091">
    <property type="entry name" value="PLDc_2"/>
    <property type="match status" value="2"/>
</dbReference>
<dbReference type="SMART" id="SM00155">
    <property type="entry name" value="PLDc"/>
    <property type="match status" value="2"/>
</dbReference>
<sequence>MGLLLEWSIVKTLLWQLGVIAHFLIMLWLVVRVIQQQRRQSVAIAWIAVLFALPVVGIIGYMLFGEINIGHQYRKRSLMAQKLLRDFANAHQIDFNQISENLDTEARQLSNIALLKTGLGVYDNHTLTLITDADHIFASLLADIRAANTMILLEFYIVSPQGRVIELLEALMAATQRGVSVHLLADSVGSHAFFRSQWVKKLKDADVFVHESLPVGLFKTIVKRIDIRNHRKLAIFDNCYGYTGSFNLIDPDFFKQNEHVGKWIDVMIRVESHDTVNSVKAMALVTTTDISAETNANFSSLEKIVNRFTKSFYTKSLYIGTSKLHHHKLQHGTNARGVGQNANKRVPKPPLLNILPLQSNLQAYPSVSQVSLQLIPSAPELTGHVIYETLVCAIFAAKKQVVITTPYFVPDDALLLAITTAAKRGVKVILNVPKKVDSLLVRFASQAYFEPLLSAGVQIYLFNAGLLHAKILCVDDDYCLFGTVNMDMRSFYLNMEVSMAIYNRTMTQQMLTCQHEYLQQSEPLQRDGWQQRSFGAKFLDNAIRLFSPLL</sequence>
<evidence type="ECO:0000259" key="7">
    <source>
        <dbReference type="PROSITE" id="PS50035"/>
    </source>
</evidence>
<accession>A0A2I1RIK2</accession>
<name>A0A2I1RIK2_FAUOS</name>
<evidence type="ECO:0000256" key="2">
    <source>
        <dbReference type="ARBA" id="ARBA00022475"/>
    </source>
</evidence>
<dbReference type="AlphaFoldDB" id="A0A2I1RIK2"/>
<dbReference type="InterPro" id="IPR001736">
    <property type="entry name" value="PLipase_D/transphosphatidylase"/>
</dbReference>
<comment type="caution">
    <text evidence="8">The sequence shown here is derived from an EMBL/GenBank/DDBJ whole genome shotgun (WGS) entry which is preliminary data.</text>
</comment>
<dbReference type="InterPro" id="IPR027379">
    <property type="entry name" value="CLS_N"/>
</dbReference>
<dbReference type="Pfam" id="PF13396">
    <property type="entry name" value="PLDc_N"/>
    <property type="match status" value="1"/>
</dbReference>
<dbReference type="GO" id="GO:0032049">
    <property type="term" value="P:cardiolipin biosynthetic process"/>
    <property type="evidence" value="ECO:0007669"/>
    <property type="project" value="UniProtKB-ARBA"/>
</dbReference>
<evidence type="ECO:0000256" key="5">
    <source>
        <dbReference type="ARBA" id="ARBA00023136"/>
    </source>
</evidence>
<proteinExistence type="predicted"/>
<keyword evidence="4 6" id="KW-1133">Transmembrane helix</keyword>